<dbReference type="SFLD" id="SFLDG01280">
    <property type="entry name" value="HydE/PylB-like"/>
    <property type="match status" value="1"/>
</dbReference>
<dbReference type="InterPro" id="IPR058240">
    <property type="entry name" value="rSAM_sf"/>
</dbReference>
<dbReference type="PROSITE" id="PS51918">
    <property type="entry name" value="RADICAL_SAM"/>
    <property type="match status" value="1"/>
</dbReference>
<gene>
    <name evidence="6" type="primary">hydE</name>
    <name evidence="6" type="ORF">WMO41_08045</name>
</gene>
<organism evidence="6 7">
    <name type="scientific">Ventrimonas faecis</name>
    <dbReference type="NCBI Taxonomy" id="3133170"/>
    <lineage>
        <taxon>Bacteria</taxon>
        <taxon>Bacillati</taxon>
        <taxon>Bacillota</taxon>
        <taxon>Clostridia</taxon>
        <taxon>Lachnospirales</taxon>
        <taxon>Lachnospiraceae</taxon>
        <taxon>Ventrimonas</taxon>
    </lineage>
</organism>
<evidence type="ECO:0000256" key="1">
    <source>
        <dbReference type="ARBA" id="ARBA00022691"/>
    </source>
</evidence>
<evidence type="ECO:0000256" key="2">
    <source>
        <dbReference type="ARBA" id="ARBA00022723"/>
    </source>
</evidence>
<evidence type="ECO:0000256" key="3">
    <source>
        <dbReference type="ARBA" id="ARBA00023004"/>
    </source>
</evidence>
<dbReference type="Proteomes" id="UP001437460">
    <property type="component" value="Unassembled WGS sequence"/>
</dbReference>
<proteinExistence type="predicted"/>
<reference evidence="6 7" key="1">
    <citation type="submission" date="2024-03" db="EMBL/GenBank/DDBJ databases">
        <title>Human intestinal bacterial collection.</title>
        <authorList>
            <person name="Pauvert C."/>
            <person name="Hitch T.C.A."/>
            <person name="Clavel T."/>
        </authorList>
    </citation>
    <scope>NUCLEOTIDE SEQUENCE [LARGE SCALE GENOMIC DNA]</scope>
    <source>
        <strain evidence="6 7">CLA-AP-H27</strain>
    </source>
</reference>
<dbReference type="SFLD" id="SFLDF00348">
    <property type="entry name" value="FeFe_hydrogenase_maturase_(Hyd"/>
    <property type="match status" value="1"/>
</dbReference>
<dbReference type="SFLD" id="SFLDS00029">
    <property type="entry name" value="Radical_SAM"/>
    <property type="match status" value="1"/>
</dbReference>
<keyword evidence="4" id="KW-0411">Iron-sulfur</keyword>
<dbReference type="InterPro" id="IPR024021">
    <property type="entry name" value="FeFe-hyd_HydE_rSAM"/>
</dbReference>
<dbReference type="InterPro" id="IPR034422">
    <property type="entry name" value="HydE/PylB-like"/>
</dbReference>
<comment type="caution">
    <text evidence="6">The sequence shown here is derived from an EMBL/GenBank/DDBJ whole genome shotgun (WGS) entry which is preliminary data.</text>
</comment>
<dbReference type="InterPro" id="IPR006638">
    <property type="entry name" value="Elp3/MiaA/NifB-like_rSAM"/>
</dbReference>
<dbReference type="InterPro" id="IPR007197">
    <property type="entry name" value="rSAM"/>
</dbReference>
<dbReference type="SUPFAM" id="SSF102114">
    <property type="entry name" value="Radical SAM enzymes"/>
    <property type="match status" value="1"/>
</dbReference>
<dbReference type="Pfam" id="PF04055">
    <property type="entry name" value="Radical_SAM"/>
    <property type="match status" value="1"/>
</dbReference>
<dbReference type="SFLD" id="SFLDG01060">
    <property type="entry name" value="BATS_domain_containing"/>
    <property type="match status" value="1"/>
</dbReference>
<protein>
    <submittedName>
        <fullName evidence="6">[FeFe] hydrogenase H-cluster radical SAM maturase HydE</fullName>
    </submittedName>
</protein>
<keyword evidence="2" id="KW-0479">Metal-binding</keyword>
<keyword evidence="3" id="KW-0408">Iron</keyword>
<accession>A0ABV1HND7</accession>
<keyword evidence="1" id="KW-0949">S-adenosyl-L-methionine</keyword>
<keyword evidence="7" id="KW-1185">Reference proteome</keyword>
<dbReference type="PANTHER" id="PTHR43726">
    <property type="entry name" value="3-METHYLORNITHINE SYNTHASE"/>
    <property type="match status" value="1"/>
</dbReference>
<dbReference type="NCBIfam" id="TIGR03956">
    <property type="entry name" value="rSAM_HydE"/>
    <property type="match status" value="1"/>
</dbReference>
<evidence type="ECO:0000259" key="5">
    <source>
        <dbReference type="PROSITE" id="PS51918"/>
    </source>
</evidence>
<dbReference type="RefSeq" id="WP_349229315.1">
    <property type="nucleotide sequence ID" value="NZ_JBBMFJ010000014.1"/>
</dbReference>
<evidence type="ECO:0000256" key="4">
    <source>
        <dbReference type="ARBA" id="ARBA00023014"/>
    </source>
</evidence>
<dbReference type="EMBL" id="JBBMFJ010000014">
    <property type="protein sequence ID" value="MEQ2563113.1"/>
    <property type="molecule type" value="Genomic_DNA"/>
</dbReference>
<evidence type="ECO:0000313" key="7">
    <source>
        <dbReference type="Proteomes" id="UP001437460"/>
    </source>
</evidence>
<dbReference type="CDD" id="cd01335">
    <property type="entry name" value="Radical_SAM"/>
    <property type="match status" value="1"/>
</dbReference>
<dbReference type="PIRSF" id="PIRSF004762">
    <property type="entry name" value="CHP00423"/>
    <property type="match status" value="1"/>
</dbReference>
<evidence type="ECO:0000313" key="6">
    <source>
        <dbReference type="EMBL" id="MEQ2563113.1"/>
    </source>
</evidence>
<name>A0ABV1HND7_9FIRM</name>
<feature type="domain" description="Radical SAM core" evidence="5">
    <location>
        <begin position="51"/>
        <end position="272"/>
    </location>
</feature>
<dbReference type="Gene3D" id="3.20.20.70">
    <property type="entry name" value="Aldolase class I"/>
    <property type="match status" value="1"/>
</dbReference>
<dbReference type="InterPro" id="IPR013785">
    <property type="entry name" value="Aldolase_TIM"/>
</dbReference>
<dbReference type="PANTHER" id="PTHR43726:SF1">
    <property type="entry name" value="BIOTIN SYNTHASE"/>
    <property type="match status" value="1"/>
</dbReference>
<dbReference type="SMART" id="SM00729">
    <property type="entry name" value="Elp3"/>
    <property type="match status" value="1"/>
</dbReference>
<sequence>MTDLFDLVDLLAERHALSHEEYRALVEGQTPELASYAAKKADALRREIYGTDVYVRGLIEIGNYCRNDCIYCGIRKSNANCDRYQLTREQILECCEEGWGLGFRTFVLQGGEGIVPIPEVCELVREIKSRYPDCAVTLSLGEYSRADYQAMFDAGADRYLLRHETADKAHYEKLHPASMSFDNRMHCLRDLKEIGYQVGCGFMVGSPYQTPDCLATDLKFIETFDPEMCGIGPFIPQKDTPFGDQTAGTADQTIYLLSLIRLIKPNVLLPATTALGTIDPLGREKGIQAGANVVMPNLSPVSERKKYALYDNKICTGDESAQCRSCLNLRMESIGYSIVTARGDIKK</sequence>